<gene>
    <name evidence="3" type="ORF">ACFR9S_15590</name>
</gene>
<organism evidence="3 4">
    <name type="scientific">Halolamina salina</name>
    <dbReference type="NCBI Taxonomy" id="1220023"/>
    <lineage>
        <taxon>Archaea</taxon>
        <taxon>Methanobacteriati</taxon>
        <taxon>Methanobacteriota</taxon>
        <taxon>Stenosarchaea group</taxon>
        <taxon>Halobacteria</taxon>
        <taxon>Halobacteriales</taxon>
        <taxon>Haloferacaceae</taxon>
    </lineage>
</organism>
<protein>
    <submittedName>
        <fullName evidence="3">DUF5821 family protein</fullName>
    </submittedName>
</protein>
<dbReference type="InterPro" id="IPR056163">
    <property type="entry name" value="TbsP_C"/>
</dbReference>
<feature type="domain" description="Transcriptional regulator TbsP-like C-terminal" evidence="2">
    <location>
        <begin position="135"/>
        <end position="242"/>
    </location>
</feature>
<dbReference type="Proteomes" id="UP001597111">
    <property type="component" value="Unassembled WGS sequence"/>
</dbReference>
<keyword evidence="4" id="KW-1185">Reference proteome</keyword>
<feature type="region of interest" description="Disordered" evidence="1">
    <location>
        <begin position="248"/>
        <end position="297"/>
    </location>
</feature>
<reference evidence="3 4" key="1">
    <citation type="journal article" date="2019" name="Int. J. Syst. Evol. Microbiol.">
        <title>The Global Catalogue of Microorganisms (GCM) 10K type strain sequencing project: providing services to taxonomists for standard genome sequencing and annotation.</title>
        <authorList>
            <consortium name="The Broad Institute Genomics Platform"/>
            <consortium name="The Broad Institute Genome Sequencing Center for Infectious Disease"/>
            <person name="Wu L."/>
            <person name="Ma J."/>
        </authorList>
    </citation>
    <scope>NUCLEOTIDE SEQUENCE [LARGE SCALE GENOMIC DNA]</scope>
    <source>
        <strain evidence="3 4">CGMCC 1.12285</strain>
    </source>
</reference>
<comment type="caution">
    <text evidence="3">The sequence shown here is derived from an EMBL/GenBank/DDBJ whole genome shotgun (WGS) entry which is preliminary data.</text>
</comment>
<evidence type="ECO:0000313" key="3">
    <source>
        <dbReference type="EMBL" id="MFD1527702.1"/>
    </source>
</evidence>
<evidence type="ECO:0000259" key="2">
    <source>
        <dbReference type="Pfam" id="PF23336"/>
    </source>
</evidence>
<dbReference type="AlphaFoldDB" id="A0ABD6B9Y4"/>
<name>A0ABD6B9Y4_9EURY</name>
<dbReference type="Pfam" id="PF23336">
    <property type="entry name" value="HTH_TbsP_C"/>
    <property type="match status" value="1"/>
</dbReference>
<proteinExistence type="predicted"/>
<dbReference type="RefSeq" id="WP_379730370.1">
    <property type="nucleotide sequence ID" value="NZ_JBHSWZ010000002.1"/>
</dbReference>
<evidence type="ECO:0000256" key="1">
    <source>
        <dbReference type="SAM" id="MobiDB-lite"/>
    </source>
</evidence>
<dbReference type="EMBL" id="JBHUDH010000254">
    <property type="protein sequence ID" value="MFD1527702.1"/>
    <property type="molecule type" value="Genomic_DNA"/>
</dbReference>
<feature type="compositionally biased region" description="Basic and acidic residues" evidence="1">
    <location>
        <begin position="287"/>
        <end position="297"/>
    </location>
</feature>
<accession>A0ABD6B9Y4</accession>
<feature type="compositionally biased region" description="Basic and acidic residues" evidence="1">
    <location>
        <begin position="248"/>
        <end position="275"/>
    </location>
</feature>
<sequence>MPAISVEKSLVDGRISIASSVSVPDILESLESISVEGADILIPQSTIDEVKNTFPLNSFFRQLIDESELSVYGIEESELPTLLISEDTIHFRILLGSVGQLVDVPRDREFEDLVEQFDSLATEATVAQFDTPGWETILSRLEEEVGENTRLEFERLILAAHLEELGALDEVSVAVIAAAQSGALQYNLGKWAEDIGLASKATISRRKSNLVDDGVIVTESVPVEVGRPRERLHLSDDVQRVEIAEAPDGRELDVSMQSRSDREDLKSSEPTKADDTASSNPGETDSEPGKESDILATMEKEIRDVLKSS</sequence>
<evidence type="ECO:0000313" key="4">
    <source>
        <dbReference type="Proteomes" id="UP001597111"/>
    </source>
</evidence>